<feature type="transmembrane region" description="Helical" evidence="1">
    <location>
        <begin position="49"/>
        <end position="77"/>
    </location>
</feature>
<dbReference type="Proteomes" id="UP000515317">
    <property type="component" value="Chromosome"/>
</dbReference>
<evidence type="ECO:0000256" key="1">
    <source>
        <dbReference type="SAM" id="Phobius"/>
    </source>
</evidence>
<keyword evidence="1" id="KW-1133">Transmembrane helix</keyword>
<dbReference type="AlphaFoldDB" id="A0A6S6QZY6"/>
<sequence length="85" mass="8703">MELTLLAVMLAVSTALGFRIFRALAAGEAGIASRPVMATLGTTALFAPAVAFLMHSALFALAIIALAALIYFAGYFLRIGADAAA</sequence>
<organism evidence="2 3">
    <name type="scientific">Terrihabitans soli</name>
    <dbReference type="NCBI Taxonomy" id="708113"/>
    <lineage>
        <taxon>Bacteria</taxon>
        <taxon>Pseudomonadati</taxon>
        <taxon>Pseudomonadota</taxon>
        <taxon>Alphaproteobacteria</taxon>
        <taxon>Hyphomicrobiales</taxon>
        <taxon>Terrihabitans</taxon>
    </lineage>
</organism>
<keyword evidence="3" id="KW-1185">Reference proteome</keyword>
<name>A0A6S6QZY6_9HYPH</name>
<accession>A0A6S6QZY6</accession>
<gene>
    <name evidence="2" type="ORF">IZ6_30030</name>
</gene>
<proteinExistence type="predicted"/>
<dbReference type="KEGG" id="tso:IZ6_30030"/>
<evidence type="ECO:0000313" key="3">
    <source>
        <dbReference type="Proteomes" id="UP000515317"/>
    </source>
</evidence>
<dbReference type="RefSeq" id="WP_222875854.1">
    <property type="nucleotide sequence ID" value="NZ_AP023361.1"/>
</dbReference>
<reference evidence="2 3" key="1">
    <citation type="submission" date="2020-08" db="EMBL/GenBank/DDBJ databases">
        <title>Genome sequence of Rhizobiales bacterium strain IZ6.</title>
        <authorList>
            <person name="Nakai R."/>
            <person name="Naganuma T."/>
        </authorList>
    </citation>
    <scope>NUCLEOTIDE SEQUENCE [LARGE SCALE GENOMIC DNA]</scope>
    <source>
        <strain evidence="2 3">IZ6</strain>
    </source>
</reference>
<keyword evidence="1" id="KW-0812">Transmembrane</keyword>
<dbReference type="EMBL" id="AP023361">
    <property type="protein sequence ID" value="BCJ92268.1"/>
    <property type="molecule type" value="Genomic_DNA"/>
</dbReference>
<keyword evidence="1" id="KW-0472">Membrane</keyword>
<protein>
    <submittedName>
        <fullName evidence="2">Uncharacterized protein</fullName>
    </submittedName>
</protein>
<evidence type="ECO:0000313" key="2">
    <source>
        <dbReference type="EMBL" id="BCJ92268.1"/>
    </source>
</evidence>